<evidence type="ECO:0000256" key="7">
    <source>
        <dbReference type="ARBA" id="ARBA00022833"/>
    </source>
</evidence>
<accession>A0A0F5HNW8</accession>
<dbReference type="Proteomes" id="UP000031563">
    <property type="component" value="Unassembled WGS sequence"/>
</dbReference>
<dbReference type="NCBIfam" id="NF011652">
    <property type="entry name" value="PRK15070.1"/>
    <property type="match status" value="1"/>
</dbReference>
<keyword evidence="12" id="KW-1185">Reference proteome</keyword>
<evidence type="ECO:0000256" key="8">
    <source>
        <dbReference type="ARBA" id="ARBA00023315"/>
    </source>
</evidence>
<evidence type="ECO:0000256" key="2">
    <source>
        <dbReference type="ARBA" id="ARBA00007342"/>
    </source>
</evidence>
<comment type="caution">
    <text evidence="11">The sequence shown here is derived from an EMBL/GenBank/DDBJ whole genome shotgun (WGS) entry which is preliminary data.</text>
</comment>
<evidence type="ECO:0000256" key="10">
    <source>
        <dbReference type="PIRNR" id="PIRNR010130"/>
    </source>
</evidence>
<dbReference type="InterPro" id="IPR008300">
    <property type="entry name" value="PTAC"/>
</dbReference>
<dbReference type="PANTHER" id="PTHR39453:SF1">
    <property type="entry name" value="PHOSPHATE PROPANOYLTRANSFERASE"/>
    <property type="match status" value="1"/>
</dbReference>
<sequence>MSFDQVTQEQIIEEVVKRLQGLEEEPYVPIGVSNRHIHLCQSDLETLFGPGFQLTKMKDLKQPGQFAANETLTITGPKGEITNVRILGPVRSKTQVEISKTDGFKLGVLAPVRESGKVDGTPGMTLKGPRGTVELKEGVIVAHRHIHVPPEFAEKYQLKDKDVVEVEIGKERKVIFSNVLIRVSEQYALEMHLDTDEANAAGVKTGDIGKIRKGQGDS</sequence>
<gene>
    <name evidence="11" type="ORF">QY95_03868</name>
</gene>
<dbReference type="PIRSF" id="PIRSF010130">
    <property type="entry name" value="PduL"/>
    <property type="match status" value="1"/>
</dbReference>
<keyword evidence="7" id="KW-0862">Zinc</keyword>
<evidence type="ECO:0000313" key="12">
    <source>
        <dbReference type="Proteomes" id="UP000031563"/>
    </source>
</evidence>
<comment type="similarity">
    <text evidence="2 10">Belongs to the PduL family.</text>
</comment>
<dbReference type="EC" id="2.3.1.222" evidence="3 10"/>
<dbReference type="UniPathway" id="UPA00621"/>
<evidence type="ECO:0000256" key="5">
    <source>
        <dbReference type="ARBA" id="ARBA00022679"/>
    </source>
</evidence>
<evidence type="ECO:0000313" key="11">
    <source>
        <dbReference type="EMBL" id="KKB34517.1"/>
    </source>
</evidence>
<dbReference type="AlphaFoldDB" id="A0A0F5HNW8"/>
<comment type="catalytic activity">
    <reaction evidence="9 10">
        <text>propanoyl-CoA + phosphate = propanoyl phosphate + CoA</text>
        <dbReference type="Rhea" id="RHEA:28046"/>
        <dbReference type="ChEBI" id="CHEBI:43474"/>
        <dbReference type="ChEBI" id="CHEBI:57287"/>
        <dbReference type="ChEBI" id="CHEBI:57392"/>
        <dbReference type="ChEBI" id="CHEBI:58933"/>
        <dbReference type="EC" id="2.3.1.222"/>
    </reaction>
</comment>
<dbReference type="GO" id="GO:0016747">
    <property type="term" value="F:acyltransferase activity, transferring groups other than amino-acyl groups"/>
    <property type="evidence" value="ECO:0007669"/>
    <property type="project" value="InterPro"/>
</dbReference>
<comment type="function">
    <text evidence="10">Involved in 1,2-propanediol (1,2-PD) degradation by catalyzing the conversion of propanoyl-CoA to propanoyl-phosphate.</text>
</comment>
<protein>
    <recommendedName>
        <fullName evidence="4 10">Phosphate propanoyltransferase</fullName>
        <ecNumber evidence="3 10">2.3.1.222</ecNumber>
    </recommendedName>
</protein>
<evidence type="ECO:0000256" key="6">
    <source>
        <dbReference type="ARBA" id="ARBA00022723"/>
    </source>
</evidence>
<dbReference type="EMBL" id="JWIR02000083">
    <property type="protein sequence ID" value="KKB34517.1"/>
    <property type="molecule type" value="Genomic_DNA"/>
</dbReference>
<dbReference type="OrthoDB" id="9784365at2"/>
<keyword evidence="5 10" id="KW-0808">Transferase</keyword>
<keyword evidence="8 10" id="KW-0012">Acyltransferase</keyword>
<comment type="pathway">
    <text evidence="10">Polyol metabolism; 1,2-propanediol degradation.</text>
</comment>
<keyword evidence="6" id="KW-0479">Metal-binding</keyword>
<evidence type="ECO:0000256" key="1">
    <source>
        <dbReference type="ARBA" id="ARBA00001947"/>
    </source>
</evidence>
<dbReference type="STRING" id="1221996.QY95_03868"/>
<evidence type="ECO:0000256" key="3">
    <source>
        <dbReference type="ARBA" id="ARBA00012206"/>
    </source>
</evidence>
<dbReference type="RefSeq" id="WP_039235363.1">
    <property type="nucleotide sequence ID" value="NZ_JWIQ02000037.1"/>
</dbReference>
<dbReference type="GO" id="GO:0051144">
    <property type="term" value="P:1,2-propanediol catabolic process"/>
    <property type="evidence" value="ECO:0007669"/>
    <property type="project" value="UniProtKB-UniPathway"/>
</dbReference>
<organism evidence="11 12">
    <name type="scientific">Bacillus thermotolerans</name>
    <name type="common">Quasibacillus thermotolerans</name>
    <dbReference type="NCBI Taxonomy" id="1221996"/>
    <lineage>
        <taxon>Bacteria</taxon>
        <taxon>Bacillati</taxon>
        <taxon>Bacillota</taxon>
        <taxon>Bacilli</taxon>
        <taxon>Bacillales</taxon>
        <taxon>Bacillaceae</taxon>
        <taxon>Bacillus</taxon>
    </lineage>
</organism>
<dbReference type="Pfam" id="PF06130">
    <property type="entry name" value="PTAC"/>
    <property type="match status" value="1"/>
</dbReference>
<evidence type="ECO:0000256" key="4">
    <source>
        <dbReference type="ARBA" id="ARBA00020837"/>
    </source>
</evidence>
<proteinExistence type="inferred from homology"/>
<evidence type="ECO:0000256" key="9">
    <source>
        <dbReference type="ARBA" id="ARBA00047589"/>
    </source>
</evidence>
<comment type="cofactor">
    <cofactor evidence="1">
        <name>Zn(2+)</name>
        <dbReference type="ChEBI" id="CHEBI:29105"/>
    </cofactor>
</comment>
<reference evidence="11" key="1">
    <citation type="submission" date="2015-02" db="EMBL/GenBank/DDBJ databases">
        <title>Genome Assembly of Bacillaceae bacterium MTCC 8252.</title>
        <authorList>
            <person name="Verma A."/>
            <person name="Khatri I."/>
            <person name="Mual P."/>
            <person name="Subramanian S."/>
            <person name="Krishnamurthi S."/>
        </authorList>
    </citation>
    <scope>NUCLEOTIDE SEQUENCE [LARGE SCALE GENOMIC DNA]</scope>
    <source>
        <strain evidence="11">MTCC 8252</strain>
    </source>
</reference>
<dbReference type="GO" id="GO:0046872">
    <property type="term" value="F:metal ion binding"/>
    <property type="evidence" value="ECO:0007669"/>
    <property type="project" value="UniProtKB-KW"/>
</dbReference>
<dbReference type="PANTHER" id="PTHR39453">
    <property type="entry name" value="PHOSPHATE PROPANOYLTRANSFERASE"/>
    <property type="match status" value="1"/>
</dbReference>
<name>A0A0F5HNW8_BACTR</name>